<dbReference type="InterPro" id="IPR036273">
    <property type="entry name" value="CRAL/TRIO_N_dom_sf"/>
</dbReference>
<dbReference type="PANTHER" id="PTHR46226">
    <property type="entry name" value="CRAL-TRIO DOMAIN-CONTAINING PROTEIN"/>
    <property type="match status" value="1"/>
</dbReference>
<organism evidence="2 3">
    <name type="scientific">Linum tenue</name>
    <dbReference type="NCBI Taxonomy" id="586396"/>
    <lineage>
        <taxon>Eukaryota</taxon>
        <taxon>Viridiplantae</taxon>
        <taxon>Streptophyta</taxon>
        <taxon>Embryophyta</taxon>
        <taxon>Tracheophyta</taxon>
        <taxon>Spermatophyta</taxon>
        <taxon>Magnoliopsida</taxon>
        <taxon>eudicotyledons</taxon>
        <taxon>Gunneridae</taxon>
        <taxon>Pentapetalae</taxon>
        <taxon>rosids</taxon>
        <taxon>fabids</taxon>
        <taxon>Malpighiales</taxon>
        <taxon>Linaceae</taxon>
        <taxon>Linum</taxon>
    </lineage>
</organism>
<gene>
    <name evidence="2" type="ORF">LITE_LOCUS226</name>
</gene>
<dbReference type="CDD" id="cd00170">
    <property type="entry name" value="SEC14"/>
    <property type="match status" value="1"/>
</dbReference>
<dbReference type="SUPFAM" id="SSF52087">
    <property type="entry name" value="CRAL/TRIO domain"/>
    <property type="match status" value="1"/>
</dbReference>
<dbReference type="PROSITE" id="PS50191">
    <property type="entry name" value="CRAL_TRIO"/>
    <property type="match status" value="1"/>
</dbReference>
<comment type="caution">
    <text evidence="2">The sequence shown here is derived from an EMBL/GenBank/DDBJ whole genome shotgun (WGS) entry which is preliminary data.</text>
</comment>
<name>A0AAV0GP59_9ROSI</name>
<dbReference type="SMART" id="SM01100">
    <property type="entry name" value="CRAL_TRIO_N"/>
    <property type="match status" value="1"/>
</dbReference>
<evidence type="ECO:0000313" key="2">
    <source>
        <dbReference type="EMBL" id="CAI0374494.1"/>
    </source>
</evidence>
<accession>A0AAV0GP59</accession>
<dbReference type="InterPro" id="IPR011074">
    <property type="entry name" value="CRAL/TRIO_N_dom"/>
</dbReference>
<proteinExistence type="predicted"/>
<protein>
    <recommendedName>
        <fullName evidence="1">CRAL-TRIO domain-containing protein</fullName>
    </recommendedName>
</protein>
<dbReference type="Pfam" id="PF00650">
    <property type="entry name" value="CRAL_TRIO"/>
    <property type="match status" value="1"/>
</dbReference>
<dbReference type="AlphaFoldDB" id="A0AAV0GP59"/>
<dbReference type="PANTHER" id="PTHR46226:SF6">
    <property type="entry name" value="SEC14P-LIKE PHOSPHATIDYLINOSITOL TRANSFER FAMILY PROTEIN"/>
    <property type="match status" value="1"/>
</dbReference>
<dbReference type="InterPro" id="IPR001251">
    <property type="entry name" value="CRAL-TRIO_dom"/>
</dbReference>
<feature type="domain" description="CRAL-TRIO" evidence="1">
    <location>
        <begin position="82"/>
        <end position="259"/>
    </location>
</feature>
<sequence length="356" mass="40403">MGMGSQDAIDQLRVLMDQVDEPLKRTYQNVHQGYEVETLARFLRARDWNVAKTHKMLVDCLNWRVHNEIDNILAKPIVPADHYRGVRDSQLIGMSGYSREGLPVYAIGAGLSTFDKASVHYYVQSHIQMNEYRDHVILPTASKKHGRPITTCIKVLDMTGLKLSALNQIKLFLLYSLIAVIDHRQLFLLQLLTVISTVDDLNYPEKTNTYYIVNAPYIFSACWKVVKPLLQERTRKKVQVLNGNGRDELLKIMDISSLPHFCKREGSGSSKNNSEKSSESCYSLDHPFHQQLYNYTKEQAANNAPTGPIKQGSFHVRVPEPEAEVKTIESALQKFEKGIPRGLSGCLDDLKINNSE</sequence>
<keyword evidence="3" id="KW-1185">Reference proteome</keyword>
<dbReference type="InterPro" id="IPR036865">
    <property type="entry name" value="CRAL-TRIO_dom_sf"/>
</dbReference>
<dbReference type="Pfam" id="PF03765">
    <property type="entry name" value="CRAL_TRIO_N"/>
    <property type="match status" value="1"/>
</dbReference>
<dbReference type="SUPFAM" id="SSF46938">
    <property type="entry name" value="CRAL/TRIO N-terminal domain"/>
    <property type="match status" value="1"/>
</dbReference>
<evidence type="ECO:0000313" key="3">
    <source>
        <dbReference type="Proteomes" id="UP001154282"/>
    </source>
</evidence>
<dbReference type="Proteomes" id="UP001154282">
    <property type="component" value="Unassembled WGS sequence"/>
</dbReference>
<reference evidence="2" key="1">
    <citation type="submission" date="2022-08" db="EMBL/GenBank/DDBJ databases">
        <authorList>
            <person name="Gutierrez-Valencia J."/>
        </authorList>
    </citation>
    <scope>NUCLEOTIDE SEQUENCE</scope>
</reference>
<dbReference type="EMBL" id="CAMGYJ010000002">
    <property type="protein sequence ID" value="CAI0374494.1"/>
    <property type="molecule type" value="Genomic_DNA"/>
</dbReference>
<dbReference type="SMART" id="SM00516">
    <property type="entry name" value="SEC14"/>
    <property type="match status" value="1"/>
</dbReference>
<evidence type="ECO:0000259" key="1">
    <source>
        <dbReference type="PROSITE" id="PS50191"/>
    </source>
</evidence>
<dbReference type="Gene3D" id="3.40.525.10">
    <property type="entry name" value="CRAL-TRIO lipid binding domain"/>
    <property type="match status" value="1"/>
</dbReference>